<evidence type="ECO:0000256" key="1">
    <source>
        <dbReference type="ARBA" id="ARBA00022722"/>
    </source>
</evidence>
<dbReference type="PANTHER" id="PTHR13620">
    <property type="entry name" value="3-5 EXONUCLEASE"/>
    <property type="match status" value="1"/>
</dbReference>
<evidence type="ECO:0000313" key="6">
    <source>
        <dbReference type="Proteomes" id="UP000623467"/>
    </source>
</evidence>
<feature type="region of interest" description="Disordered" evidence="3">
    <location>
        <begin position="22"/>
        <end position="44"/>
    </location>
</feature>
<dbReference type="InterPro" id="IPR012337">
    <property type="entry name" value="RNaseH-like_sf"/>
</dbReference>
<dbReference type="GO" id="GO:0008408">
    <property type="term" value="F:3'-5' exonuclease activity"/>
    <property type="evidence" value="ECO:0007669"/>
    <property type="project" value="InterPro"/>
</dbReference>
<dbReference type="GO" id="GO:0003676">
    <property type="term" value="F:nucleic acid binding"/>
    <property type="evidence" value="ECO:0007669"/>
    <property type="project" value="InterPro"/>
</dbReference>
<keyword evidence="1" id="KW-0540">Nuclease</keyword>
<reference evidence="5" key="1">
    <citation type="submission" date="2020-05" db="EMBL/GenBank/DDBJ databases">
        <title>Mycena genomes resolve the evolution of fungal bioluminescence.</title>
        <authorList>
            <person name="Tsai I.J."/>
        </authorList>
    </citation>
    <scope>NUCLEOTIDE SEQUENCE</scope>
    <source>
        <strain evidence="5">160909Yilan</strain>
    </source>
</reference>
<evidence type="ECO:0000256" key="3">
    <source>
        <dbReference type="SAM" id="MobiDB-lite"/>
    </source>
</evidence>
<dbReference type="InterPro" id="IPR051132">
    <property type="entry name" value="3-5_Exonuclease_domain"/>
</dbReference>
<sequence>MDNLVAFLLSCCTRRTIQAAPTSSVSTGITPSATPPRPRTPTQPYPTPDYLYIITMQEAEECLSTIQDGAVIGLDIESIQSAGPKLSKAQKRTQLAAQISTKGSFEIDWSQVDICLVQIATEDGRVYMINIRLIAELPAQLRRICESRNILKVSAGIFSDGQRLWDSFRLDLMSVVSLGLVARLAYPTTLLPGMPFANEPGLAVIVGHVLGYRLSKDQQTSTWDAASLSDEQKNYAAIDAHATLSAFCAMYALLQRCEVPVLPAWYTYDIRDRARVKCGTAEAWVAHCSWWSEDVSKGFEARR</sequence>
<protein>
    <submittedName>
        <fullName evidence="5">Exonuclease 3'-5' domain-containing protein 2 isoform X1</fullName>
    </submittedName>
</protein>
<dbReference type="Pfam" id="PF01612">
    <property type="entry name" value="DNA_pol_A_exo1"/>
    <property type="match status" value="1"/>
</dbReference>
<dbReference type="InterPro" id="IPR036397">
    <property type="entry name" value="RNaseH_sf"/>
</dbReference>
<evidence type="ECO:0000259" key="4">
    <source>
        <dbReference type="Pfam" id="PF01612"/>
    </source>
</evidence>
<comment type="caution">
    <text evidence="5">The sequence shown here is derived from an EMBL/GenBank/DDBJ whole genome shotgun (WGS) entry which is preliminary data.</text>
</comment>
<organism evidence="5 6">
    <name type="scientific">Mycena sanguinolenta</name>
    <dbReference type="NCBI Taxonomy" id="230812"/>
    <lineage>
        <taxon>Eukaryota</taxon>
        <taxon>Fungi</taxon>
        <taxon>Dikarya</taxon>
        <taxon>Basidiomycota</taxon>
        <taxon>Agaricomycotina</taxon>
        <taxon>Agaricomycetes</taxon>
        <taxon>Agaricomycetidae</taxon>
        <taxon>Agaricales</taxon>
        <taxon>Marasmiineae</taxon>
        <taxon>Mycenaceae</taxon>
        <taxon>Mycena</taxon>
    </lineage>
</organism>
<gene>
    <name evidence="5" type="ORF">MSAN_01034000</name>
</gene>
<keyword evidence="5" id="KW-0269">Exonuclease</keyword>
<dbReference type="SUPFAM" id="SSF53098">
    <property type="entry name" value="Ribonuclease H-like"/>
    <property type="match status" value="1"/>
</dbReference>
<dbReference type="Gene3D" id="3.30.420.10">
    <property type="entry name" value="Ribonuclease H-like superfamily/Ribonuclease H"/>
    <property type="match status" value="1"/>
</dbReference>
<feature type="domain" description="3'-5' exonuclease" evidence="4">
    <location>
        <begin position="113"/>
        <end position="248"/>
    </location>
</feature>
<feature type="compositionally biased region" description="Pro residues" evidence="3">
    <location>
        <begin position="33"/>
        <end position="44"/>
    </location>
</feature>
<dbReference type="PANTHER" id="PTHR13620:SF104">
    <property type="entry name" value="EXONUCLEASE 3'-5' DOMAIN-CONTAINING PROTEIN 2"/>
    <property type="match status" value="1"/>
</dbReference>
<dbReference type="OrthoDB" id="3032825at2759"/>
<proteinExistence type="predicted"/>
<keyword evidence="6" id="KW-1185">Reference proteome</keyword>
<name>A0A8H7D8U5_9AGAR</name>
<dbReference type="AlphaFoldDB" id="A0A8H7D8U5"/>
<dbReference type="GO" id="GO:0006139">
    <property type="term" value="P:nucleobase-containing compound metabolic process"/>
    <property type="evidence" value="ECO:0007669"/>
    <property type="project" value="InterPro"/>
</dbReference>
<dbReference type="InterPro" id="IPR002562">
    <property type="entry name" value="3'-5'_exonuclease_dom"/>
</dbReference>
<keyword evidence="2" id="KW-0378">Hydrolase</keyword>
<dbReference type="Proteomes" id="UP000623467">
    <property type="component" value="Unassembled WGS sequence"/>
</dbReference>
<dbReference type="EMBL" id="JACAZH010000007">
    <property type="protein sequence ID" value="KAF7363762.1"/>
    <property type="molecule type" value="Genomic_DNA"/>
</dbReference>
<dbReference type="CDD" id="cd06141">
    <property type="entry name" value="WRN_exo"/>
    <property type="match status" value="1"/>
</dbReference>
<accession>A0A8H7D8U5</accession>
<evidence type="ECO:0000313" key="5">
    <source>
        <dbReference type="EMBL" id="KAF7363762.1"/>
    </source>
</evidence>
<evidence type="ECO:0000256" key="2">
    <source>
        <dbReference type="ARBA" id="ARBA00022801"/>
    </source>
</evidence>
<dbReference type="GO" id="GO:0005737">
    <property type="term" value="C:cytoplasm"/>
    <property type="evidence" value="ECO:0007669"/>
    <property type="project" value="TreeGrafter"/>
</dbReference>
<dbReference type="GO" id="GO:0005634">
    <property type="term" value="C:nucleus"/>
    <property type="evidence" value="ECO:0007669"/>
    <property type="project" value="TreeGrafter"/>
</dbReference>